<reference evidence="8 9" key="1">
    <citation type="submission" date="2017-05" db="EMBL/GenBank/DDBJ databases">
        <authorList>
            <person name="Varghese N."/>
            <person name="Submissions S."/>
        </authorList>
    </citation>
    <scope>NUCLEOTIDE SEQUENCE [LARGE SCALE GENOMIC DNA]</scope>
    <source>
        <strain evidence="8 9">DSM 21985</strain>
    </source>
</reference>
<evidence type="ECO:0000313" key="9">
    <source>
        <dbReference type="Proteomes" id="UP000317557"/>
    </source>
</evidence>
<keyword evidence="1" id="KW-1003">Cell membrane</keyword>
<gene>
    <name evidence="8" type="ORF">SAMN06265219_10985</name>
</gene>
<sequence length="255" mass="29767">MNPEQHVFLSDVHLGAFSQATNQHIEDDLIALIHHCARHKIALYVLGDLFDYWMEYPDQNYVPSLGKNVLDAFEEYNKSVAPALYVTGNHDNWTFGHFKDRGFDVEPNFRLLELEDKRMLLMHGDGVASSRIDFPRAGFHKLLRSRYFVDVYQKVFPPQTGVKLMKWFSSMTRKRNYINPKPLNRQAEKMFNRHQLDYILSGHDHIPRKETFGSGEYINLGTFFNHRSLALYNNSGMQLVRWEAGSQKFTTFTGN</sequence>
<dbReference type="Gene3D" id="3.60.21.10">
    <property type="match status" value="1"/>
</dbReference>
<keyword evidence="6" id="KW-0464">Manganese</keyword>
<dbReference type="PANTHER" id="PTHR34990:SF1">
    <property type="entry name" value="UDP-2,3-DIACYLGLUCOSAMINE HYDROLASE"/>
    <property type="match status" value="1"/>
</dbReference>
<dbReference type="OrthoDB" id="9802481at2"/>
<evidence type="ECO:0000313" key="8">
    <source>
        <dbReference type="EMBL" id="SMO74651.1"/>
    </source>
</evidence>
<evidence type="ECO:0000256" key="3">
    <source>
        <dbReference type="ARBA" id="ARBA00022723"/>
    </source>
</evidence>
<dbReference type="InterPro" id="IPR029052">
    <property type="entry name" value="Metallo-depent_PP-like"/>
</dbReference>
<evidence type="ECO:0000259" key="7">
    <source>
        <dbReference type="Pfam" id="PF00149"/>
    </source>
</evidence>
<evidence type="ECO:0000256" key="6">
    <source>
        <dbReference type="ARBA" id="ARBA00023211"/>
    </source>
</evidence>
<organism evidence="8 9">
    <name type="scientific">Gracilimonas mengyeensis</name>
    <dbReference type="NCBI Taxonomy" id="1302730"/>
    <lineage>
        <taxon>Bacteria</taxon>
        <taxon>Pseudomonadati</taxon>
        <taxon>Balneolota</taxon>
        <taxon>Balneolia</taxon>
        <taxon>Balneolales</taxon>
        <taxon>Balneolaceae</taxon>
        <taxon>Gracilimonas</taxon>
    </lineage>
</organism>
<feature type="domain" description="Calcineurin-like phosphoesterase" evidence="7">
    <location>
        <begin position="7"/>
        <end position="207"/>
    </location>
</feature>
<evidence type="ECO:0000256" key="5">
    <source>
        <dbReference type="ARBA" id="ARBA00023136"/>
    </source>
</evidence>
<dbReference type="GO" id="GO:0016020">
    <property type="term" value="C:membrane"/>
    <property type="evidence" value="ECO:0007669"/>
    <property type="project" value="GOC"/>
</dbReference>
<evidence type="ECO:0000256" key="4">
    <source>
        <dbReference type="ARBA" id="ARBA00022801"/>
    </source>
</evidence>
<evidence type="ECO:0000256" key="1">
    <source>
        <dbReference type="ARBA" id="ARBA00022475"/>
    </source>
</evidence>
<dbReference type="GO" id="GO:0009245">
    <property type="term" value="P:lipid A biosynthetic process"/>
    <property type="evidence" value="ECO:0007669"/>
    <property type="project" value="TreeGrafter"/>
</dbReference>
<keyword evidence="2" id="KW-0997">Cell inner membrane</keyword>
<keyword evidence="9" id="KW-1185">Reference proteome</keyword>
<accession>A0A521DU59</accession>
<dbReference type="InterPro" id="IPR004843">
    <property type="entry name" value="Calcineurin-like_PHP"/>
</dbReference>
<dbReference type="Proteomes" id="UP000317557">
    <property type="component" value="Unassembled WGS sequence"/>
</dbReference>
<keyword evidence="5" id="KW-0472">Membrane</keyword>
<dbReference type="InterPro" id="IPR043461">
    <property type="entry name" value="LpxH-like"/>
</dbReference>
<dbReference type="Pfam" id="PF00149">
    <property type="entry name" value="Metallophos"/>
    <property type="match status" value="1"/>
</dbReference>
<keyword evidence="4" id="KW-0378">Hydrolase</keyword>
<dbReference type="RefSeq" id="WP_142454724.1">
    <property type="nucleotide sequence ID" value="NZ_FXTP01000009.1"/>
</dbReference>
<dbReference type="SUPFAM" id="SSF56300">
    <property type="entry name" value="Metallo-dependent phosphatases"/>
    <property type="match status" value="1"/>
</dbReference>
<dbReference type="PANTHER" id="PTHR34990">
    <property type="entry name" value="UDP-2,3-DIACYLGLUCOSAMINE HYDROLASE-RELATED"/>
    <property type="match status" value="1"/>
</dbReference>
<dbReference type="EMBL" id="FXTP01000009">
    <property type="protein sequence ID" value="SMO74651.1"/>
    <property type="molecule type" value="Genomic_DNA"/>
</dbReference>
<keyword evidence="3" id="KW-0479">Metal-binding</keyword>
<dbReference type="GO" id="GO:0008758">
    <property type="term" value="F:UDP-2,3-diacylglucosamine hydrolase activity"/>
    <property type="evidence" value="ECO:0007669"/>
    <property type="project" value="TreeGrafter"/>
</dbReference>
<proteinExistence type="predicted"/>
<dbReference type="AlphaFoldDB" id="A0A521DU59"/>
<protein>
    <submittedName>
        <fullName evidence="8">UDP-2,3-diacylglucosamine pyrophosphatase LpxH</fullName>
    </submittedName>
</protein>
<name>A0A521DU59_9BACT</name>
<dbReference type="GO" id="GO:0046872">
    <property type="term" value="F:metal ion binding"/>
    <property type="evidence" value="ECO:0007669"/>
    <property type="project" value="UniProtKB-KW"/>
</dbReference>
<evidence type="ECO:0000256" key="2">
    <source>
        <dbReference type="ARBA" id="ARBA00022519"/>
    </source>
</evidence>